<proteinExistence type="predicted"/>
<evidence type="ECO:0000256" key="1">
    <source>
        <dbReference type="ARBA" id="ARBA00022801"/>
    </source>
</evidence>
<reference evidence="3 4" key="1">
    <citation type="journal article" date="2019" name="Int. J. Syst. Evol. Microbiol.">
        <title>The Global Catalogue of Microorganisms (GCM) 10K type strain sequencing project: providing services to taxonomists for standard genome sequencing and annotation.</title>
        <authorList>
            <consortium name="The Broad Institute Genomics Platform"/>
            <consortium name="The Broad Institute Genome Sequencing Center for Infectious Disease"/>
            <person name="Wu L."/>
            <person name="Ma J."/>
        </authorList>
    </citation>
    <scope>NUCLEOTIDE SEQUENCE [LARGE SCALE GENOMIC DNA]</scope>
    <source>
        <strain evidence="3 4">JCM 14560</strain>
    </source>
</reference>
<dbReference type="EMBL" id="BAAANT010000032">
    <property type="protein sequence ID" value="GAA2151728.1"/>
    <property type="molecule type" value="Genomic_DNA"/>
</dbReference>
<dbReference type="Pfam" id="PF04203">
    <property type="entry name" value="Sortase"/>
    <property type="match status" value="1"/>
</dbReference>
<dbReference type="InterPro" id="IPR023365">
    <property type="entry name" value="Sortase_dom-sf"/>
</dbReference>
<protein>
    <recommendedName>
        <fullName evidence="5">Class F sortase</fullName>
    </recommendedName>
</protein>
<keyword evidence="4" id="KW-1185">Reference proteome</keyword>
<dbReference type="Proteomes" id="UP001422759">
    <property type="component" value="Unassembled WGS sequence"/>
</dbReference>
<evidence type="ECO:0000256" key="2">
    <source>
        <dbReference type="SAM" id="MobiDB-lite"/>
    </source>
</evidence>
<dbReference type="Gene3D" id="2.40.260.10">
    <property type="entry name" value="Sortase"/>
    <property type="match status" value="1"/>
</dbReference>
<dbReference type="InterPro" id="IPR042001">
    <property type="entry name" value="Sortase_F"/>
</dbReference>
<evidence type="ECO:0000313" key="4">
    <source>
        <dbReference type="Proteomes" id="UP001422759"/>
    </source>
</evidence>
<accession>A0ABN3A0Y8</accession>
<organism evidence="3 4">
    <name type="scientific">Kitasatospora kazusensis</name>
    <dbReference type="NCBI Taxonomy" id="407974"/>
    <lineage>
        <taxon>Bacteria</taxon>
        <taxon>Bacillati</taxon>
        <taxon>Actinomycetota</taxon>
        <taxon>Actinomycetes</taxon>
        <taxon>Kitasatosporales</taxon>
        <taxon>Streptomycetaceae</taxon>
        <taxon>Kitasatospora</taxon>
    </lineage>
</organism>
<evidence type="ECO:0000313" key="3">
    <source>
        <dbReference type="EMBL" id="GAA2151728.1"/>
    </source>
</evidence>
<sequence length="226" mass="23383">MPAHGASRSRRGRRPLWAPAASAGALALTLGVVVLGCTPDPPPVRISVSGQAALPTGGPQSSLPPHPSRSADPPVAPPVRLVIPGIGVDAPVESGGLNADGTVEVPPLDQPGQVDWYRNGPAPGQTGPAVLLGHLDTRKGPAVFGRLLKLKPGDRIDIRRQDGSTVSYRVRELREFPKSGFPTQLVYGETDTAQLRLITCGGTLGGNGHYSDNIIVFADLLPAGSG</sequence>
<gene>
    <name evidence="3" type="ORF">GCM10009760_47450</name>
</gene>
<comment type="caution">
    <text evidence="3">The sequence shown here is derived from an EMBL/GenBank/DDBJ whole genome shotgun (WGS) entry which is preliminary data.</text>
</comment>
<evidence type="ECO:0008006" key="5">
    <source>
        <dbReference type="Google" id="ProtNLM"/>
    </source>
</evidence>
<keyword evidence="1" id="KW-0378">Hydrolase</keyword>
<dbReference type="SUPFAM" id="SSF63817">
    <property type="entry name" value="Sortase"/>
    <property type="match status" value="1"/>
</dbReference>
<dbReference type="NCBIfam" id="NF033748">
    <property type="entry name" value="class_F_sortase"/>
    <property type="match status" value="1"/>
</dbReference>
<dbReference type="InterPro" id="IPR005754">
    <property type="entry name" value="Sortase"/>
</dbReference>
<dbReference type="CDD" id="cd05829">
    <property type="entry name" value="Sortase_F"/>
    <property type="match status" value="1"/>
</dbReference>
<name>A0ABN3A0Y8_9ACTN</name>
<feature type="region of interest" description="Disordered" evidence="2">
    <location>
        <begin position="46"/>
        <end position="75"/>
    </location>
</feature>